<feature type="chain" id="PRO_5047235815" description="PASTA domain-containing protein" evidence="2">
    <location>
        <begin position="28"/>
        <end position="219"/>
    </location>
</feature>
<dbReference type="Proteomes" id="UP001432075">
    <property type="component" value="Chromosome"/>
</dbReference>
<dbReference type="Gene3D" id="3.30.10.20">
    <property type="match status" value="1"/>
</dbReference>
<feature type="region of interest" description="Disordered" evidence="1">
    <location>
        <begin position="27"/>
        <end position="63"/>
    </location>
</feature>
<name>A0ABZ1REB0_9ACTN</name>
<evidence type="ECO:0000256" key="2">
    <source>
        <dbReference type="SAM" id="SignalP"/>
    </source>
</evidence>
<accession>A0ABZ1REB0</accession>
<protein>
    <recommendedName>
        <fullName evidence="3">PASTA domain-containing protein</fullName>
    </recommendedName>
</protein>
<reference evidence="4" key="1">
    <citation type="submission" date="2022-10" db="EMBL/GenBank/DDBJ databases">
        <title>The complete genomes of actinobacterial strains from the NBC collection.</title>
        <authorList>
            <person name="Joergensen T.S."/>
            <person name="Alvarez Arevalo M."/>
            <person name="Sterndorff E.B."/>
            <person name="Faurdal D."/>
            <person name="Vuksanovic O."/>
            <person name="Mourched A.-S."/>
            <person name="Charusanti P."/>
            <person name="Shaw S."/>
            <person name="Blin K."/>
            <person name="Weber T."/>
        </authorList>
    </citation>
    <scope>NUCLEOTIDE SEQUENCE</scope>
    <source>
        <strain evidence="4">NBC_00283</strain>
    </source>
</reference>
<dbReference type="CDD" id="cd06577">
    <property type="entry name" value="PASTA_pknB"/>
    <property type="match status" value="1"/>
</dbReference>
<dbReference type="PROSITE" id="PS51257">
    <property type="entry name" value="PROKAR_LIPOPROTEIN"/>
    <property type="match status" value="1"/>
</dbReference>
<proteinExistence type="predicted"/>
<dbReference type="PROSITE" id="PS51178">
    <property type="entry name" value="PASTA"/>
    <property type="match status" value="1"/>
</dbReference>
<evidence type="ECO:0000259" key="3">
    <source>
        <dbReference type="PROSITE" id="PS51178"/>
    </source>
</evidence>
<dbReference type="InterPro" id="IPR005543">
    <property type="entry name" value="PASTA_dom"/>
</dbReference>
<dbReference type="RefSeq" id="WP_328775141.1">
    <property type="nucleotide sequence ID" value="NZ_CP108057.1"/>
</dbReference>
<gene>
    <name evidence="4" type="ORF">OHU17_02910</name>
</gene>
<keyword evidence="2" id="KW-0732">Signal</keyword>
<dbReference type="EMBL" id="CP108057">
    <property type="protein sequence ID" value="WUO44835.1"/>
    <property type="molecule type" value="Genomic_DNA"/>
</dbReference>
<organism evidence="4 5">
    <name type="scientific">Streptomyces goshikiensis</name>
    <dbReference type="NCBI Taxonomy" id="1942"/>
    <lineage>
        <taxon>Bacteria</taxon>
        <taxon>Bacillati</taxon>
        <taxon>Actinomycetota</taxon>
        <taxon>Actinomycetes</taxon>
        <taxon>Kitasatosporales</taxon>
        <taxon>Streptomycetaceae</taxon>
        <taxon>Streptomyces</taxon>
    </lineage>
</organism>
<feature type="domain" description="PASTA" evidence="3">
    <location>
        <begin position="145"/>
        <end position="213"/>
    </location>
</feature>
<feature type="signal peptide" evidence="2">
    <location>
        <begin position="1"/>
        <end position="27"/>
    </location>
</feature>
<keyword evidence="5" id="KW-1185">Reference proteome</keyword>
<evidence type="ECO:0000313" key="5">
    <source>
        <dbReference type="Proteomes" id="UP001432075"/>
    </source>
</evidence>
<dbReference type="SMART" id="SM00740">
    <property type="entry name" value="PASTA"/>
    <property type="match status" value="2"/>
</dbReference>
<evidence type="ECO:0000256" key="1">
    <source>
        <dbReference type="SAM" id="MobiDB-lite"/>
    </source>
</evidence>
<evidence type="ECO:0000313" key="4">
    <source>
        <dbReference type="EMBL" id="WUO44835.1"/>
    </source>
</evidence>
<sequence>MRTHRTTTALLIAAVGALALTACDPQAAGPDGKAATTGAGTSAPSATASGKGPGKSPGKTTTATLPQLVGKGLQTAQDEAQAAGFFSLKSHDSLGQERLQALDRNWKVCSQTPAGGAKVDTGTTVDFGAVKLEESCPAADAPAPQPVGKTMPDFTGKGMKAVRASLPSNAGVTVKDALQNRMVLQESNWKVCTQDPKAGAALSGQPLSFTVVKTQESCP</sequence>